<keyword evidence="2 5" id="KW-0812">Transmembrane</keyword>
<dbReference type="AlphaFoldDB" id="A0A8H7VTS0"/>
<protein>
    <submittedName>
        <fullName evidence="6">Uncharacterized protein</fullName>
    </submittedName>
</protein>
<evidence type="ECO:0000313" key="7">
    <source>
        <dbReference type="Proteomes" id="UP000613177"/>
    </source>
</evidence>
<comment type="caution">
    <text evidence="6">The sequence shown here is derived from an EMBL/GenBank/DDBJ whole genome shotgun (WGS) entry which is preliminary data.</text>
</comment>
<feature type="non-terminal residue" evidence="6">
    <location>
        <position position="113"/>
    </location>
</feature>
<evidence type="ECO:0000256" key="2">
    <source>
        <dbReference type="ARBA" id="ARBA00022692"/>
    </source>
</evidence>
<dbReference type="GO" id="GO:0004521">
    <property type="term" value="F:RNA endonuclease activity"/>
    <property type="evidence" value="ECO:0007669"/>
    <property type="project" value="InterPro"/>
</dbReference>
<evidence type="ECO:0000256" key="3">
    <source>
        <dbReference type="ARBA" id="ARBA00022989"/>
    </source>
</evidence>
<evidence type="ECO:0000313" key="6">
    <source>
        <dbReference type="EMBL" id="KAG2231097.1"/>
    </source>
</evidence>
<accession>A0A8H7VTS0</accession>
<evidence type="ECO:0000256" key="1">
    <source>
        <dbReference type="ARBA" id="ARBA00004141"/>
    </source>
</evidence>
<sequence length="113" mass="12491">MKTFVSPGNATCCSLLSFCGIIFLIVLGMAFDAEVEILTEFTSDPEDPKLTAKACFTAAMVYACFLGFCGCQMLVHKFNSLTPESRILQVLDDMKTAGLTWTISEYNEYFIAK</sequence>
<evidence type="ECO:0000256" key="5">
    <source>
        <dbReference type="SAM" id="Phobius"/>
    </source>
</evidence>
<proteinExistence type="predicted"/>
<comment type="subcellular location">
    <subcellularLocation>
        <location evidence="1">Membrane</location>
        <topology evidence="1">Multi-pass membrane protein</topology>
    </subcellularLocation>
</comment>
<dbReference type="Pfam" id="PF23489">
    <property type="entry name" value="V-ATPase_su_f"/>
    <property type="match status" value="1"/>
</dbReference>
<keyword evidence="4 5" id="KW-0472">Membrane</keyword>
<name>A0A8H7VTS0_9FUNG</name>
<dbReference type="PANTHER" id="PTHR31733">
    <property type="entry name" value="RIBONUCLEASE KAPPA"/>
    <property type="match status" value="1"/>
</dbReference>
<keyword evidence="7" id="KW-1185">Reference proteome</keyword>
<organism evidence="6 7">
    <name type="scientific">Thamnidium elegans</name>
    <dbReference type="NCBI Taxonomy" id="101142"/>
    <lineage>
        <taxon>Eukaryota</taxon>
        <taxon>Fungi</taxon>
        <taxon>Fungi incertae sedis</taxon>
        <taxon>Mucoromycota</taxon>
        <taxon>Mucoromycotina</taxon>
        <taxon>Mucoromycetes</taxon>
        <taxon>Mucorales</taxon>
        <taxon>Mucorineae</taxon>
        <taxon>Mucoraceae</taxon>
        <taxon>Thamnidium</taxon>
    </lineage>
</organism>
<gene>
    <name evidence="6" type="ORF">INT48_003466</name>
</gene>
<dbReference type="Proteomes" id="UP000613177">
    <property type="component" value="Unassembled WGS sequence"/>
</dbReference>
<reference evidence="6" key="1">
    <citation type="submission" date="2021-01" db="EMBL/GenBank/DDBJ databases">
        <title>Metabolic potential, ecology and presence of endohyphal bacteria is reflected in genomic diversity of Mucoromycotina.</title>
        <authorList>
            <person name="Muszewska A."/>
            <person name="Okrasinska A."/>
            <person name="Steczkiewicz K."/>
            <person name="Drgas O."/>
            <person name="Orlowska M."/>
            <person name="Perlinska-Lenart U."/>
            <person name="Aleksandrzak-Piekarczyk T."/>
            <person name="Szatraj K."/>
            <person name="Zielenkiewicz U."/>
            <person name="Pilsyk S."/>
            <person name="Malc E."/>
            <person name="Mieczkowski P."/>
            <person name="Kruszewska J.S."/>
            <person name="Biernat P."/>
            <person name="Pawlowska J."/>
        </authorList>
    </citation>
    <scope>NUCLEOTIDE SEQUENCE</scope>
    <source>
        <strain evidence="6">WA0000018081</strain>
    </source>
</reference>
<evidence type="ECO:0000256" key="4">
    <source>
        <dbReference type="ARBA" id="ARBA00023136"/>
    </source>
</evidence>
<feature type="transmembrane region" description="Helical" evidence="5">
    <location>
        <begin position="51"/>
        <end position="75"/>
    </location>
</feature>
<dbReference type="InterPro" id="IPR056552">
    <property type="entry name" value="Ribonucl_Kappa"/>
</dbReference>
<dbReference type="GO" id="GO:0016020">
    <property type="term" value="C:membrane"/>
    <property type="evidence" value="ECO:0007669"/>
    <property type="project" value="UniProtKB-SubCell"/>
</dbReference>
<dbReference type="InterPro" id="IPR026770">
    <property type="entry name" value="RNase_K"/>
</dbReference>
<keyword evidence="3 5" id="KW-1133">Transmembrane helix</keyword>
<dbReference type="EMBL" id="JAEPRE010000168">
    <property type="protein sequence ID" value="KAG2231097.1"/>
    <property type="molecule type" value="Genomic_DNA"/>
</dbReference>
<feature type="transmembrane region" description="Helical" evidence="5">
    <location>
        <begin position="12"/>
        <end position="31"/>
    </location>
</feature>